<proteinExistence type="predicted"/>
<reference evidence="2" key="1">
    <citation type="journal article" date="2022" name="Mol. Ecol. Resour.">
        <title>The genomes of chicory, endive, great burdock and yacon provide insights into Asteraceae palaeo-polyploidization history and plant inulin production.</title>
        <authorList>
            <person name="Fan W."/>
            <person name="Wang S."/>
            <person name="Wang H."/>
            <person name="Wang A."/>
            <person name="Jiang F."/>
            <person name="Liu H."/>
            <person name="Zhao H."/>
            <person name="Xu D."/>
            <person name="Zhang Y."/>
        </authorList>
    </citation>
    <scope>NUCLEOTIDE SEQUENCE [LARGE SCALE GENOMIC DNA]</scope>
    <source>
        <strain evidence="2">cv. Yunnan</strain>
    </source>
</reference>
<evidence type="ECO:0000313" key="1">
    <source>
        <dbReference type="EMBL" id="KAI3801001.1"/>
    </source>
</evidence>
<comment type="caution">
    <text evidence="1">The sequence shown here is derived from an EMBL/GenBank/DDBJ whole genome shotgun (WGS) entry which is preliminary data.</text>
</comment>
<dbReference type="Proteomes" id="UP001056120">
    <property type="component" value="Linkage Group LG10"/>
</dbReference>
<accession>A0ACB9I094</accession>
<dbReference type="EMBL" id="CM042027">
    <property type="protein sequence ID" value="KAI3801001.1"/>
    <property type="molecule type" value="Genomic_DNA"/>
</dbReference>
<name>A0ACB9I094_9ASTR</name>
<evidence type="ECO:0000313" key="2">
    <source>
        <dbReference type="Proteomes" id="UP001056120"/>
    </source>
</evidence>
<gene>
    <name evidence="1" type="ORF">L1987_29101</name>
</gene>
<protein>
    <submittedName>
        <fullName evidence="1">Uncharacterized protein</fullName>
    </submittedName>
</protein>
<organism evidence="1 2">
    <name type="scientific">Smallanthus sonchifolius</name>
    <dbReference type="NCBI Taxonomy" id="185202"/>
    <lineage>
        <taxon>Eukaryota</taxon>
        <taxon>Viridiplantae</taxon>
        <taxon>Streptophyta</taxon>
        <taxon>Embryophyta</taxon>
        <taxon>Tracheophyta</taxon>
        <taxon>Spermatophyta</taxon>
        <taxon>Magnoliopsida</taxon>
        <taxon>eudicotyledons</taxon>
        <taxon>Gunneridae</taxon>
        <taxon>Pentapetalae</taxon>
        <taxon>asterids</taxon>
        <taxon>campanulids</taxon>
        <taxon>Asterales</taxon>
        <taxon>Asteraceae</taxon>
        <taxon>Asteroideae</taxon>
        <taxon>Heliantheae alliance</taxon>
        <taxon>Millerieae</taxon>
        <taxon>Smallanthus</taxon>
    </lineage>
</organism>
<sequence>MASVVCQGLQSCLLESQRIESIVLTPKLSSKPTQLEQKQEIEANSESVNKNNGWGFFNVLENPTSNHVENKEVYVHPMVKRSASALSTMSLEMCTESLGTETGSEVSESSDEFNWEERERFGGLLWSKARNFDRKMMSHRRGRSGGFPPPLTSISGSDGTVKVRPHREAGRLVIKAESVSDCGTKFETERTNGRLSLSLLMDSCVNFKTGRAKMKNEGGEEECCDGDVEEGGRGWWETDGNRRKVSYKTKIRSQKHKSLLQNSVDSLEEATEFALTNCKDGGNGNKGMGNWSLFRVVIS</sequence>
<reference evidence="1 2" key="2">
    <citation type="journal article" date="2022" name="Mol. Ecol. Resour.">
        <title>The genomes of chicory, endive, great burdock and yacon provide insights into Asteraceae paleo-polyploidization history and plant inulin production.</title>
        <authorList>
            <person name="Fan W."/>
            <person name="Wang S."/>
            <person name="Wang H."/>
            <person name="Wang A."/>
            <person name="Jiang F."/>
            <person name="Liu H."/>
            <person name="Zhao H."/>
            <person name="Xu D."/>
            <person name="Zhang Y."/>
        </authorList>
    </citation>
    <scope>NUCLEOTIDE SEQUENCE [LARGE SCALE GENOMIC DNA]</scope>
    <source>
        <strain evidence="2">cv. Yunnan</strain>
        <tissue evidence="1">Leaves</tissue>
    </source>
</reference>
<keyword evidence="2" id="KW-1185">Reference proteome</keyword>